<dbReference type="InterPro" id="IPR029044">
    <property type="entry name" value="Nucleotide-diphossugar_trans"/>
</dbReference>
<comment type="function">
    <text evidence="9">Catalyzes the formation of dTDP-glucose, from dTTP and glucose 1-phosphate, as well as its pyrophosphorolysis.</text>
</comment>
<dbReference type="GO" id="GO:0008879">
    <property type="term" value="F:glucose-1-phosphate thymidylyltransferase activity"/>
    <property type="evidence" value="ECO:0007669"/>
    <property type="project" value="UniProtKB-EC"/>
</dbReference>
<evidence type="ECO:0000259" key="10">
    <source>
        <dbReference type="Pfam" id="PF00483"/>
    </source>
</evidence>
<evidence type="ECO:0000256" key="3">
    <source>
        <dbReference type="ARBA" id="ARBA00012461"/>
    </source>
</evidence>
<dbReference type="EMBL" id="CP121106">
    <property type="protein sequence ID" value="WFL78741.1"/>
    <property type="molecule type" value="Genomic_DNA"/>
</dbReference>
<dbReference type="InterPro" id="IPR005835">
    <property type="entry name" value="NTP_transferase_dom"/>
</dbReference>
<dbReference type="InterPro" id="IPR005907">
    <property type="entry name" value="G1P_thy_trans_s"/>
</dbReference>
<evidence type="ECO:0000256" key="2">
    <source>
        <dbReference type="ARBA" id="ARBA00010480"/>
    </source>
</evidence>
<reference evidence="11 12" key="1">
    <citation type="submission" date="2023-03" db="EMBL/GenBank/DDBJ databases">
        <title>Altererythrobacter sp. CAU 1644 isolated from sand.</title>
        <authorList>
            <person name="Kim W."/>
        </authorList>
    </citation>
    <scope>NUCLEOTIDE SEQUENCE [LARGE SCALE GENOMIC DNA]</scope>
    <source>
        <strain evidence="11 12">CAU 1644</strain>
    </source>
</reference>
<dbReference type="Proteomes" id="UP001215827">
    <property type="component" value="Chromosome"/>
</dbReference>
<comment type="catalytic activity">
    <reaction evidence="8 9">
        <text>dTTP + alpha-D-glucose 1-phosphate + H(+) = dTDP-alpha-D-glucose + diphosphate</text>
        <dbReference type="Rhea" id="RHEA:15225"/>
        <dbReference type="ChEBI" id="CHEBI:15378"/>
        <dbReference type="ChEBI" id="CHEBI:33019"/>
        <dbReference type="ChEBI" id="CHEBI:37568"/>
        <dbReference type="ChEBI" id="CHEBI:57477"/>
        <dbReference type="ChEBI" id="CHEBI:58601"/>
        <dbReference type="EC" id="2.7.7.24"/>
    </reaction>
</comment>
<gene>
    <name evidence="11" type="primary">rfbA</name>
    <name evidence="11" type="ORF">P7228_06665</name>
</gene>
<keyword evidence="7 9" id="KW-0460">Magnesium</keyword>
<name>A0ABY8FZJ1_9SPHN</name>
<evidence type="ECO:0000256" key="1">
    <source>
        <dbReference type="ARBA" id="ARBA00001946"/>
    </source>
</evidence>
<dbReference type="RefSeq" id="WP_278017431.1">
    <property type="nucleotide sequence ID" value="NZ_CP121106.1"/>
</dbReference>
<keyword evidence="6 9" id="KW-0479">Metal-binding</keyword>
<organism evidence="11 12">
    <name type="scientific">Altererythrobacter arenosus</name>
    <dbReference type="NCBI Taxonomy" id="3032592"/>
    <lineage>
        <taxon>Bacteria</taxon>
        <taxon>Pseudomonadati</taxon>
        <taxon>Pseudomonadota</taxon>
        <taxon>Alphaproteobacteria</taxon>
        <taxon>Sphingomonadales</taxon>
        <taxon>Erythrobacteraceae</taxon>
        <taxon>Altererythrobacter</taxon>
    </lineage>
</organism>
<feature type="domain" description="Nucleotidyl transferase" evidence="10">
    <location>
        <begin position="2"/>
        <end position="241"/>
    </location>
</feature>
<evidence type="ECO:0000313" key="11">
    <source>
        <dbReference type="EMBL" id="WFL78741.1"/>
    </source>
</evidence>
<dbReference type="Pfam" id="PF00483">
    <property type="entry name" value="NTP_transferase"/>
    <property type="match status" value="1"/>
</dbReference>
<evidence type="ECO:0000256" key="4">
    <source>
        <dbReference type="ARBA" id="ARBA00022679"/>
    </source>
</evidence>
<evidence type="ECO:0000256" key="7">
    <source>
        <dbReference type="ARBA" id="ARBA00022842"/>
    </source>
</evidence>
<comment type="similarity">
    <text evidence="2 9">Belongs to the glucose-1-phosphate thymidylyltransferase family.</text>
</comment>
<dbReference type="EC" id="2.7.7.24" evidence="3 9"/>
<evidence type="ECO:0000256" key="8">
    <source>
        <dbReference type="ARBA" id="ARBA00049336"/>
    </source>
</evidence>
<evidence type="ECO:0000313" key="12">
    <source>
        <dbReference type="Proteomes" id="UP001215827"/>
    </source>
</evidence>
<dbReference type="NCBIfam" id="TIGR01207">
    <property type="entry name" value="rmlA"/>
    <property type="match status" value="1"/>
</dbReference>
<keyword evidence="12" id="KW-1185">Reference proteome</keyword>
<proteinExistence type="inferred from homology"/>
<dbReference type="SUPFAM" id="SSF53448">
    <property type="entry name" value="Nucleotide-diphospho-sugar transferases"/>
    <property type="match status" value="1"/>
</dbReference>
<dbReference type="CDD" id="cd02538">
    <property type="entry name" value="G1P_TT_short"/>
    <property type="match status" value="1"/>
</dbReference>
<dbReference type="Gene3D" id="3.90.550.10">
    <property type="entry name" value="Spore Coat Polysaccharide Biosynthesis Protein SpsA, Chain A"/>
    <property type="match status" value="1"/>
</dbReference>
<keyword evidence="4 9" id="KW-0808">Transferase</keyword>
<evidence type="ECO:0000256" key="5">
    <source>
        <dbReference type="ARBA" id="ARBA00022695"/>
    </source>
</evidence>
<dbReference type="PANTHER" id="PTHR43532:SF1">
    <property type="entry name" value="GLUCOSE-1-PHOSPHATE THYMIDYLYLTRANSFERASE 1"/>
    <property type="match status" value="1"/>
</dbReference>
<sequence>MKGIILAGGNGTRLYPATVSLSKQLLPIFDKPMIYYPLSVLMLAGIRQILIISTPRDLPRFRELLGDGADFGIELSYAEQAEPGGIAEAFLIGADFLAGGPSALILGDNIYYGEKLGTKFRLAAEAAMGGGASIFAYQVDDPGRYGVVTFDAGDGRATSIEEKPAVPQSDWAVTGLYFHDKDVVEVARSIRPSPRGELEITDVNRHYLEQGRLNVTQLGRGYAWLDTGTHESLHEASSFVQTIEKRTGIKIACLEEVAWRQGWLDDEAVAARAHKFDATTYGAYLRKLIAGRM</sequence>
<protein>
    <recommendedName>
        <fullName evidence="3 9">Glucose-1-phosphate thymidylyltransferase</fullName>
        <ecNumber evidence="3 9">2.7.7.24</ecNumber>
    </recommendedName>
</protein>
<dbReference type="PANTHER" id="PTHR43532">
    <property type="entry name" value="GLUCOSE-1-PHOSPHATE THYMIDYLYLTRANSFERASE"/>
    <property type="match status" value="1"/>
</dbReference>
<evidence type="ECO:0000256" key="9">
    <source>
        <dbReference type="RuleBase" id="RU003706"/>
    </source>
</evidence>
<evidence type="ECO:0000256" key="6">
    <source>
        <dbReference type="ARBA" id="ARBA00022723"/>
    </source>
</evidence>
<accession>A0ABY8FZJ1</accession>
<comment type="cofactor">
    <cofactor evidence="1">
        <name>Mg(2+)</name>
        <dbReference type="ChEBI" id="CHEBI:18420"/>
    </cofactor>
</comment>
<keyword evidence="5 9" id="KW-0548">Nucleotidyltransferase</keyword>